<dbReference type="RefSeq" id="WP_128505433.1">
    <property type="nucleotide sequence ID" value="NZ_QUAC01000067.1"/>
</dbReference>
<keyword evidence="3" id="KW-0670">Pyruvate</keyword>
<dbReference type="Pfam" id="PF11716">
    <property type="entry name" value="MDMPI_N"/>
    <property type="match status" value="1"/>
</dbReference>
<reference evidence="3 4" key="1">
    <citation type="submission" date="2018-08" db="EMBL/GenBank/DDBJ databases">
        <title>Streptomyces NEAU-D10 sp. nov., a novel Actinomycete isolated from soil.</title>
        <authorList>
            <person name="Jin L."/>
        </authorList>
    </citation>
    <scope>NUCLEOTIDE SEQUENCE [LARGE SCALE GENOMIC DNA]</scope>
    <source>
        <strain evidence="3 4">NEAU-D10</strain>
    </source>
</reference>
<evidence type="ECO:0000313" key="3">
    <source>
        <dbReference type="EMBL" id="REK90604.1"/>
    </source>
</evidence>
<dbReference type="PANTHER" id="PTHR40758:SF1">
    <property type="entry name" value="CONSERVED PROTEIN"/>
    <property type="match status" value="1"/>
</dbReference>
<dbReference type="SUPFAM" id="SSF109854">
    <property type="entry name" value="DinB/YfiT-like putative metalloenzymes"/>
    <property type="match status" value="1"/>
</dbReference>
<dbReference type="Pfam" id="PF07398">
    <property type="entry name" value="MDMPI_C"/>
    <property type="match status" value="1"/>
</dbReference>
<keyword evidence="3" id="KW-0413">Isomerase</keyword>
<dbReference type="InterPro" id="IPR034660">
    <property type="entry name" value="DinB/YfiT-like"/>
</dbReference>
<gene>
    <name evidence="3" type="ORF">DY245_09225</name>
</gene>
<evidence type="ECO:0000259" key="1">
    <source>
        <dbReference type="Pfam" id="PF07398"/>
    </source>
</evidence>
<organism evidence="3 4">
    <name type="scientific">Streptomyces inhibens</name>
    <dbReference type="NCBI Taxonomy" id="2293571"/>
    <lineage>
        <taxon>Bacteria</taxon>
        <taxon>Bacillati</taxon>
        <taxon>Actinomycetota</taxon>
        <taxon>Actinomycetes</taxon>
        <taxon>Kitasatosporales</taxon>
        <taxon>Streptomycetaceae</taxon>
        <taxon>Streptomyces</taxon>
    </lineage>
</organism>
<dbReference type="PANTHER" id="PTHR40758">
    <property type="entry name" value="CONSERVED PROTEIN"/>
    <property type="match status" value="1"/>
</dbReference>
<dbReference type="InterPro" id="IPR024344">
    <property type="entry name" value="MDMPI_metal-binding"/>
</dbReference>
<proteinExistence type="predicted"/>
<dbReference type="SUPFAM" id="SSF55718">
    <property type="entry name" value="SCP-like"/>
    <property type="match status" value="1"/>
</dbReference>
<evidence type="ECO:0000259" key="2">
    <source>
        <dbReference type="Pfam" id="PF11716"/>
    </source>
</evidence>
<sequence>MTLQGSLSHDRYCAELLSETAKFRALLHDTDLSATVPTCPDWTLADLARHVGGAHRWAGTIVATRAAKNVDDADIPEGDGPEGNEAKALDAWLAAGAELLVGALREAGPDAEVWSWSPVQKAGFWARRMTHETVIHRADAARTTGAAFDVPPEVAADCLEEWLQLCALPLVTAHHAERGARLFGPGRTLHLHATDTPPELNAEWFLDLTGDRLTHRRTHEKAAVALRGPLTDLLAVIYRRLPADSDRVEVLGDRALLDHWLGWASFE</sequence>
<protein>
    <submittedName>
        <fullName evidence="3">Maleylpyruvate isomerase family mycothiol-dependent enzyme</fullName>
    </submittedName>
</protein>
<dbReference type="GO" id="GO:0005886">
    <property type="term" value="C:plasma membrane"/>
    <property type="evidence" value="ECO:0007669"/>
    <property type="project" value="TreeGrafter"/>
</dbReference>
<feature type="domain" description="Mycothiol-dependent maleylpyruvate isomerase metal-binding" evidence="2">
    <location>
        <begin position="14"/>
        <end position="141"/>
    </location>
</feature>
<dbReference type="GO" id="GO:0046872">
    <property type="term" value="F:metal ion binding"/>
    <property type="evidence" value="ECO:0007669"/>
    <property type="project" value="InterPro"/>
</dbReference>
<feature type="domain" description="MDMPI C-terminal" evidence="1">
    <location>
        <begin position="153"/>
        <end position="258"/>
    </location>
</feature>
<keyword evidence="4" id="KW-1185">Reference proteome</keyword>
<dbReference type="InterPro" id="IPR010872">
    <property type="entry name" value="MDMPI_C-term_domain"/>
</dbReference>
<accession>A0A371Q7A3</accession>
<dbReference type="InterPro" id="IPR017517">
    <property type="entry name" value="Maleyloyr_isom"/>
</dbReference>
<dbReference type="GO" id="GO:0016853">
    <property type="term" value="F:isomerase activity"/>
    <property type="evidence" value="ECO:0007669"/>
    <property type="project" value="UniProtKB-KW"/>
</dbReference>
<comment type="caution">
    <text evidence="3">The sequence shown here is derived from an EMBL/GenBank/DDBJ whole genome shotgun (WGS) entry which is preliminary data.</text>
</comment>
<dbReference type="AlphaFoldDB" id="A0A371Q7A3"/>
<dbReference type="Proteomes" id="UP000262477">
    <property type="component" value="Unassembled WGS sequence"/>
</dbReference>
<dbReference type="InterPro" id="IPR036527">
    <property type="entry name" value="SCP2_sterol-bd_dom_sf"/>
</dbReference>
<name>A0A371Q7A3_STRIH</name>
<dbReference type="EMBL" id="QUAC01000067">
    <property type="protein sequence ID" value="REK90604.1"/>
    <property type="molecule type" value="Genomic_DNA"/>
</dbReference>
<evidence type="ECO:0000313" key="4">
    <source>
        <dbReference type="Proteomes" id="UP000262477"/>
    </source>
</evidence>
<dbReference type="NCBIfam" id="TIGR03083">
    <property type="entry name" value="maleylpyruvate isomerase family mycothiol-dependent enzyme"/>
    <property type="match status" value="1"/>
</dbReference>
<dbReference type="OrthoDB" id="3671213at2"/>